<organism evidence="2 3">
    <name type="scientific">Candidatus Segetimicrobium genomatis</name>
    <dbReference type="NCBI Taxonomy" id="2569760"/>
    <lineage>
        <taxon>Bacteria</taxon>
        <taxon>Bacillati</taxon>
        <taxon>Candidatus Sysuimicrobiota</taxon>
        <taxon>Candidatus Sysuimicrobiia</taxon>
        <taxon>Candidatus Sysuimicrobiales</taxon>
        <taxon>Candidatus Segetimicrobiaceae</taxon>
        <taxon>Candidatus Segetimicrobium</taxon>
    </lineage>
</organism>
<evidence type="ECO:0000313" key="3">
    <source>
        <dbReference type="Proteomes" id="UP000318834"/>
    </source>
</evidence>
<dbReference type="Proteomes" id="UP000318834">
    <property type="component" value="Unassembled WGS sequence"/>
</dbReference>
<proteinExistence type="predicted"/>
<dbReference type="AlphaFoldDB" id="A0A537IZB7"/>
<accession>A0A537IZB7</accession>
<name>A0A537IZB7_9BACT</name>
<reference evidence="2 3" key="1">
    <citation type="journal article" date="2019" name="Nat. Microbiol.">
        <title>Mediterranean grassland soil C-N compound turnover is dependent on rainfall and depth, and is mediated by genomically divergent microorganisms.</title>
        <authorList>
            <person name="Diamond S."/>
            <person name="Andeer P.F."/>
            <person name="Li Z."/>
            <person name="Crits-Christoph A."/>
            <person name="Burstein D."/>
            <person name="Anantharaman K."/>
            <person name="Lane K.R."/>
            <person name="Thomas B.C."/>
            <person name="Pan C."/>
            <person name="Northen T.R."/>
            <person name="Banfield J.F."/>
        </authorList>
    </citation>
    <scope>NUCLEOTIDE SEQUENCE [LARGE SCALE GENOMIC DNA]</scope>
    <source>
        <strain evidence="2">NP_8</strain>
    </source>
</reference>
<protein>
    <submittedName>
        <fullName evidence="2">Uncharacterized protein</fullName>
    </submittedName>
</protein>
<feature type="transmembrane region" description="Helical" evidence="1">
    <location>
        <begin position="20"/>
        <end position="40"/>
    </location>
</feature>
<keyword evidence="1" id="KW-0472">Membrane</keyword>
<evidence type="ECO:0000313" key="2">
    <source>
        <dbReference type="EMBL" id="TMI76651.1"/>
    </source>
</evidence>
<comment type="caution">
    <text evidence="2">The sequence shown here is derived from an EMBL/GenBank/DDBJ whole genome shotgun (WGS) entry which is preliminary data.</text>
</comment>
<keyword evidence="1" id="KW-0812">Transmembrane</keyword>
<evidence type="ECO:0000256" key="1">
    <source>
        <dbReference type="SAM" id="Phobius"/>
    </source>
</evidence>
<sequence>MPKLWSEAPGARAREISADAATLIWVGLWAALCSRLYSFLSGLAKAGRAIREGGAGLNAAGEQIGEALGHTPVIGHRVDELIRSAFSAVSERFVEVGGSLERIILIVAALLTLVVLAIALTVWLQRYLPWRLERLRTIGAAYHAIRLAPRAADPEMERLLASRALHRLTYRELLVHTPDPFGDWASGRYDRLAKAELASVGLRPGTGVRRSEGK</sequence>
<gene>
    <name evidence="2" type="ORF">E6H05_03110</name>
</gene>
<dbReference type="EMBL" id="VBAP01000015">
    <property type="protein sequence ID" value="TMI76651.1"/>
    <property type="molecule type" value="Genomic_DNA"/>
</dbReference>
<keyword evidence="1" id="KW-1133">Transmembrane helix</keyword>
<feature type="transmembrane region" description="Helical" evidence="1">
    <location>
        <begin position="103"/>
        <end position="124"/>
    </location>
</feature>